<dbReference type="PRINTS" id="PR00081">
    <property type="entry name" value="GDHRDH"/>
</dbReference>
<evidence type="ECO:0000256" key="1">
    <source>
        <dbReference type="ARBA" id="ARBA00006484"/>
    </source>
</evidence>
<evidence type="ECO:0000256" key="6">
    <source>
        <dbReference type="ARBA" id="ARBA00070881"/>
    </source>
</evidence>
<dbReference type="PANTHER" id="PTHR42760:SF115">
    <property type="entry name" value="3-OXOACYL-[ACYL-CARRIER-PROTEIN] REDUCTASE FABG"/>
    <property type="match status" value="1"/>
</dbReference>
<evidence type="ECO:0000256" key="2">
    <source>
        <dbReference type="ARBA" id="ARBA00022857"/>
    </source>
</evidence>
<dbReference type="PANTHER" id="PTHR42760">
    <property type="entry name" value="SHORT-CHAIN DEHYDROGENASES/REDUCTASES FAMILY MEMBER"/>
    <property type="match status" value="1"/>
</dbReference>
<comment type="pathway">
    <text evidence="4">Carbohydrate metabolism; D-arabinitol metabolism.</text>
</comment>
<dbReference type="PROSITE" id="PS00061">
    <property type="entry name" value="ADH_SHORT"/>
    <property type="match status" value="1"/>
</dbReference>
<dbReference type="SUPFAM" id="SSF51735">
    <property type="entry name" value="NAD(P)-binding Rossmann-fold domains"/>
    <property type="match status" value="1"/>
</dbReference>
<dbReference type="Proteomes" id="UP000616885">
    <property type="component" value="Unassembled WGS sequence"/>
</dbReference>
<proteinExistence type="inferred from homology"/>
<dbReference type="PRINTS" id="PR00080">
    <property type="entry name" value="SDRFAMILY"/>
</dbReference>
<organism evidence="7 8">
    <name type="scientific">Bionectria ochroleuca</name>
    <name type="common">Gliocladium roseum</name>
    <dbReference type="NCBI Taxonomy" id="29856"/>
    <lineage>
        <taxon>Eukaryota</taxon>
        <taxon>Fungi</taxon>
        <taxon>Dikarya</taxon>
        <taxon>Ascomycota</taxon>
        <taxon>Pezizomycotina</taxon>
        <taxon>Sordariomycetes</taxon>
        <taxon>Hypocreomycetidae</taxon>
        <taxon>Hypocreales</taxon>
        <taxon>Bionectriaceae</taxon>
        <taxon>Clonostachys</taxon>
    </lineage>
</organism>
<evidence type="ECO:0000256" key="4">
    <source>
        <dbReference type="ARBA" id="ARBA00060719"/>
    </source>
</evidence>
<keyword evidence="2" id="KW-0521">NADP</keyword>
<dbReference type="EC" id="1.1.1.250" evidence="5"/>
<evidence type="ECO:0000256" key="3">
    <source>
        <dbReference type="ARBA" id="ARBA00023002"/>
    </source>
</evidence>
<keyword evidence="3" id="KW-0560">Oxidoreductase</keyword>
<dbReference type="InterPro" id="IPR002347">
    <property type="entry name" value="SDR_fam"/>
</dbReference>
<sequence>MDRSELTSRLLPEMTLGSAQAKLNRPLPLPTNLSPAERAAARFRISGTAVVTGGTGDLGSVACEALLEHGLDTLLIWDLQGPASMGKIETLKSKFPLARILFFEVDVTDDVQVTRVSQEALERFGGIDILLTFAGVVSCDHAKDMPAKEWRRTFDINTTGSFLCAKAAANIMVKTGSGGSIVHVASISAHRVNFPQPQVAYNASKAAVLAMTKSLAAEWAVHGIRVNSISPGYMDTILNEGDGLQAARSIWNERNPNGRMGSPEELCGTVILLASSAGRYITGADIIIDGGQTLF</sequence>
<evidence type="ECO:0000313" key="7">
    <source>
        <dbReference type="EMBL" id="KAF9742892.1"/>
    </source>
</evidence>
<reference evidence="7" key="1">
    <citation type="submission" date="2020-10" db="EMBL/GenBank/DDBJ databases">
        <title>High-Quality Genome Resource of Clonostachys rosea strain S41 by Oxford Nanopore Long-Read Sequencing.</title>
        <authorList>
            <person name="Wang H."/>
        </authorList>
    </citation>
    <scope>NUCLEOTIDE SEQUENCE</scope>
    <source>
        <strain evidence="7">S41</strain>
    </source>
</reference>
<dbReference type="Gene3D" id="3.40.50.720">
    <property type="entry name" value="NAD(P)-binding Rossmann-like Domain"/>
    <property type="match status" value="1"/>
</dbReference>
<dbReference type="FunFam" id="3.40.50.720:FF:000240">
    <property type="entry name" value="SDR family oxidoreductase"/>
    <property type="match status" value="1"/>
</dbReference>
<dbReference type="GO" id="GO:0047038">
    <property type="term" value="F:D-arabinitol 2-dehydrogenase activity"/>
    <property type="evidence" value="ECO:0007669"/>
    <property type="project" value="UniProtKB-EC"/>
</dbReference>
<dbReference type="InterPro" id="IPR036291">
    <property type="entry name" value="NAD(P)-bd_dom_sf"/>
</dbReference>
<evidence type="ECO:0000256" key="5">
    <source>
        <dbReference type="ARBA" id="ARBA00066831"/>
    </source>
</evidence>
<gene>
    <name evidence="7" type="ORF">IM811_007074</name>
</gene>
<name>A0A8H7K139_BIOOC</name>
<protein>
    <recommendedName>
        <fullName evidence="6">D-arabinitol 2-dehydrogenase [ribulose-forming]</fullName>
        <ecNumber evidence="5">1.1.1.250</ecNumber>
    </recommendedName>
</protein>
<comment type="caution">
    <text evidence="7">The sequence shown here is derived from an EMBL/GenBank/DDBJ whole genome shotgun (WGS) entry which is preliminary data.</text>
</comment>
<dbReference type="EMBL" id="JADCTT010000019">
    <property type="protein sequence ID" value="KAF9742892.1"/>
    <property type="molecule type" value="Genomic_DNA"/>
</dbReference>
<dbReference type="GO" id="GO:0005975">
    <property type="term" value="P:carbohydrate metabolic process"/>
    <property type="evidence" value="ECO:0007669"/>
    <property type="project" value="UniProtKB-ARBA"/>
</dbReference>
<comment type="similarity">
    <text evidence="1">Belongs to the short-chain dehydrogenases/reductases (SDR) family.</text>
</comment>
<evidence type="ECO:0000313" key="8">
    <source>
        <dbReference type="Proteomes" id="UP000616885"/>
    </source>
</evidence>
<accession>A0A8H7K139</accession>
<dbReference type="InterPro" id="IPR020904">
    <property type="entry name" value="Sc_DH/Rdtase_CS"/>
</dbReference>
<dbReference type="AlphaFoldDB" id="A0A8H7K139"/>
<dbReference type="Pfam" id="PF13561">
    <property type="entry name" value="adh_short_C2"/>
    <property type="match status" value="1"/>
</dbReference>